<feature type="region of interest" description="Disordered" evidence="1">
    <location>
        <begin position="356"/>
        <end position="400"/>
    </location>
</feature>
<gene>
    <name evidence="3" type="primary">LOC117235311</name>
</gene>
<feature type="compositionally biased region" description="Polar residues" evidence="1">
    <location>
        <begin position="358"/>
        <end position="376"/>
    </location>
</feature>
<feature type="compositionally biased region" description="Polar residues" evidence="1">
    <location>
        <begin position="293"/>
        <end position="320"/>
    </location>
</feature>
<dbReference type="AlphaFoldDB" id="A0A6J3KLH6"/>
<protein>
    <submittedName>
        <fullName evidence="3">Uncharacterized protein LOC117235311</fullName>
    </submittedName>
</protein>
<evidence type="ECO:0000256" key="1">
    <source>
        <dbReference type="SAM" id="MobiDB-lite"/>
    </source>
</evidence>
<dbReference type="KEGG" id="bvk:117235311"/>
<organism evidence="2 3">
    <name type="scientific">Bombus vosnesenskii</name>
    <dbReference type="NCBI Taxonomy" id="207650"/>
    <lineage>
        <taxon>Eukaryota</taxon>
        <taxon>Metazoa</taxon>
        <taxon>Ecdysozoa</taxon>
        <taxon>Arthropoda</taxon>
        <taxon>Hexapoda</taxon>
        <taxon>Insecta</taxon>
        <taxon>Pterygota</taxon>
        <taxon>Neoptera</taxon>
        <taxon>Endopterygota</taxon>
        <taxon>Hymenoptera</taxon>
        <taxon>Apocrita</taxon>
        <taxon>Aculeata</taxon>
        <taxon>Apoidea</taxon>
        <taxon>Anthophila</taxon>
        <taxon>Apidae</taxon>
        <taxon>Bombus</taxon>
        <taxon>Pyrobombus</taxon>
    </lineage>
</organism>
<dbReference type="GeneID" id="117235311"/>
<proteinExistence type="predicted"/>
<dbReference type="RefSeq" id="XP_033353096.1">
    <property type="nucleotide sequence ID" value="XM_033497205.1"/>
</dbReference>
<reference evidence="3" key="1">
    <citation type="submission" date="2025-08" db="UniProtKB">
        <authorList>
            <consortium name="RefSeq"/>
        </authorList>
    </citation>
    <scope>IDENTIFICATION</scope>
    <source>
        <tissue evidence="3">Muscle</tissue>
    </source>
</reference>
<feature type="region of interest" description="Disordered" evidence="1">
    <location>
        <begin position="533"/>
        <end position="562"/>
    </location>
</feature>
<feature type="compositionally biased region" description="Low complexity" evidence="1">
    <location>
        <begin position="541"/>
        <end position="550"/>
    </location>
</feature>
<accession>A0A6J3KLH6</accession>
<feature type="region of interest" description="Disordered" evidence="1">
    <location>
        <begin position="276"/>
        <end position="324"/>
    </location>
</feature>
<sequence length="562" mass="65062">MERPDTETETEECYPVQKYHDVRRKQGESHHDLKHKCCLKCNQPWTEVGPSEFGRRRRRTKDQLQHCPSCHCPPETVKYSIGRTNCSKNMDAVLNEYEHLLTTPTSQTFKHQRSQSNSMSPRLYAPSPCSNAAYAHYHSRKRQPSNHRRQCRNEQEQMLSIMKNTLHSGGNDHESFYCEYPRSMKNSYKKESYCTKNGDQAMAGIMKTVDVDSEAMEQYMRHKKERILKSESRTKERHHVDKINRINADEKYDLGGHKDDGWLYTKGRLRFNLSKHENENKVEEDGLAEDRNQQGNNRSSVQPNKLSILKGSSSQTSSKNKNVEDVSKHKILTIDANGYSKEADLSKGAEICKPCQRSVVQQNSPRSPGKESISNSEETRDESSCSELVKEEDEESPSRKNIYAGGDLDLDLDLRATKSYIVDLIDRVLSKKFAISPGQQKNIESNRELAEQGFSIEIIRALRDDCCEIFAKDLSSHHETSTEYIKHLKTLRWKHMQHIQDEFKKLCDLQKFLDEYSPRQSLPSFQSLSGAIEQRVEERQQQQAQQQQQQQHEEKQNLGTIS</sequence>
<evidence type="ECO:0000313" key="3">
    <source>
        <dbReference type="RefSeq" id="XP_033353096.1"/>
    </source>
</evidence>
<dbReference type="Proteomes" id="UP000504631">
    <property type="component" value="Unplaced"/>
</dbReference>
<keyword evidence="2" id="KW-1185">Reference proteome</keyword>
<name>A0A6J3KLH6_9HYME</name>
<feature type="compositionally biased region" description="Basic and acidic residues" evidence="1">
    <location>
        <begin position="276"/>
        <end position="292"/>
    </location>
</feature>
<evidence type="ECO:0000313" key="2">
    <source>
        <dbReference type="Proteomes" id="UP000504631"/>
    </source>
</evidence>